<reference evidence="5 6" key="1">
    <citation type="submission" date="2022-02" db="EMBL/GenBank/DDBJ databases">
        <title>Halomonas fukangensis sp. nov., a halophilic bacterium isolated from a bulk soil of Kalidium foliatum at Fukang.</title>
        <authorList>
            <person name="Huang Y."/>
        </authorList>
    </citation>
    <scope>NUCLEOTIDE SEQUENCE [LARGE SCALE GENOMIC DNA]</scope>
    <source>
        <strain evidence="5 6">EGI 63088</strain>
    </source>
</reference>
<accession>A0ABS9S0E2</accession>
<gene>
    <name evidence="5" type="ORF">MKP05_20845</name>
</gene>
<dbReference type="Pfam" id="PF12833">
    <property type="entry name" value="HTH_18"/>
    <property type="match status" value="1"/>
</dbReference>
<dbReference type="Gene3D" id="1.10.10.60">
    <property type="entry name" value="Homeodomain-like"/>
    <property type="match status" value="1"/>
</dbReference>
<dbReference type="InterPro" id="IPR020449">
    <property type="entry name" value="Tscrpt_reg_AraC-type_HTH"/>
</dbReference>
<dbReference type="InterPro" id="IPR018060">
    <property type="entry name" value="HTH_AraC"/>
</dbReference>
<protein>
    <submittedName>
        <fullName evidence="5">Helix-turn-helix domain-containing protein</fullName>
    </submittedName>
</protein>
<proteinExistence type="predicted"/>
<evidence type="ECO:0000313" key="5">
    <source>
        <dbReference type="EMBL" id="MCH4565550.1"/>
    </source>
</evidence>
<keyword evidence="2" id="KW-0238">DNA-binding</keyword>
<dbReference type="SUPFAM" id="SSF46689">
    <property type="entry name" value="Homeodomain-like"/>
    <property type="match status" value="1"/>
</dbReference>
<evidence type="ECO:0000259" key="4">
    <source>
        <dbReference type="PROSITE" id="PS01124"/>
    </source>
</evidence>
<keyword evidence="3" id="KW-0804">Transcription</keyword>
<name>A0ABS9S0E2_9GAMM</name>
<dbReference type="InterPro" id="IPR009057">
    <property type="entry name" value="Homeodomain-like_sf"/>
</dbReference>
<evidence type="ECO:0000313" key="6">
    <source>
        <dbReference type="Proteomes" id="UP001202117"/>
    </source>
</evidence>
<sequence>MPIPTASLTEIALACGFADAAHFSRVFLARHELSPRQWRGLQRRPVSHSNPAR</sequence>
<evidence type="ECO:0000256" key="3">
    <source>
        <dbReference type="ARBA" id="ARBA00023163"/>
    </source>
</evidence>
<comment type="caution">
    <text evidence="5">The sequence shown here is derived from an EMBL/GenBank/DDBJ whole genome shotgun (WGS) entry which is preliminary data.</text>
</comment>
<evidence type="ECO:0000256" key="2">
    <source>
        <dbReference type="ARBA" id="ARBA00023125"/>
    </source>
</evidence>
<feature type="domain" description="HTH araC/xylS-type" evidence="4">
    <location>
        <begin position="1"/>
        <end position="41"/>
    </location>
</feature>
<dbReference type="EMBL" id="JAKVPY010000051">
    <property type="protein sequence ID" value="MCH4565550.1"/>
    <property type="molecule type" value="Genomic_DNA"/>
</dbReference>
<evidence type="ECO:0000256" key="1">
    <source>
        <dbReference type="ARBA" id="ARBA00023015"/>
    </source>
</evidence>
<dbReference type="Proteomes" id="UP001202117">
    <property type="component" value="Unassembled WGS sequence"/>
</dbReference>
<keyword evidence="6" id="KW-1185">Reference proteome</keyword>
<organism evidence="5 6">
    <name type="scientific">Halomonas flagellata</name>
    <dbReference type="NCBI Taxonomy" id="2920385"/>
    <lineage>
        <taxon>Bacteria</taxon>
        <taxon>Pseudomonadati</taxon>
        <taxon>Pseudomonadota</taxon>
        <taxon>Gammaproteobacteria</taxon>
        <taxon>Oceanospirillales</taxon>
        <taxon>Halomonadaceae</taxon>
        <taxon>Halomonas</taxon>
    </lineage>
</organism>
<dbReference type="RefSeq" id="WP_240570077.1">
    <property type="nucleotide sequence ID" value="NZ_JAKVPY010000051.1"/>
</dbReference>
<dbReference type="PROSITE" id="PS01124">
    <property type="entry name" value="HTH_ARAC_FAMILY_2"/>
    <property type="match status" value="1"/>
</dbReference>
<keyword evidence="1" id="KW-0805">Transcription regulation</keyword>
<dbReference type="PRINTS" id="PR00032">
    <property type="entry name" value="HTHARAC"/>
</dbReference>